<proteinExistence type="predicted"/>
<keyword evidence="3" id="KW-1185">Reference proteome</keyword>
<evidence type="ECO:0000313" key="2">
    <source>
        <dbReference type="EMBL" id="MBC5767206.1"/>
    </source>
</evidence>
<reference evidence="2" key="1">
    <citation type="submission" date="2020-08" db="EMBL/GenBank/DDBJ databases">
        <title>Ramlibacter sp. GTP1 16S ribosomal RNA gene genome sequencing and assembly.</title>
        <authorList>
            <person name="Kang M."/>
        </authorList>
    </citation>
    <scope>NUCLEOTIDE SEQUENCE</scope>
    <source>
        <strain evidence="2">GTP1</strain>
    </source>
</reference>
<dbReference type="Pfam" id="PF12697">
    <property type="entry name" value="Abhydrolase_6"/>
    <property type="match status" value="1"/>
</dbReference>
<dbReference type="Gene3D" id="3.40.50.1820">
    <property type="entry name" value="alpha/beta hydrolase"/>
    <property type="match status" value="1"/>
</dbReference>
<dbReference type="GO" id="GO:0016787">
    <property type="term" value="F:hydrolase activity"/>
    <property type="evidence" value="ECO:0007669"/>
    <property type="project" value="UniProtKB-KW"/>
</dbReference>
<protein>
    <submittedName>
        <fullName evidence="2">Alpha/beta fold hydrolase</fullName>
    </submittedName>
</protein>
<dbReference type="EMBL" id="JACORU010000009">
    <property type="protein sequence ID" value="MBC5767206.1"/>
    <property type="molecule type" value="Genomic_DNA"/>
</dbReference>
<dbReference type="InterPro" id="IPR000073">
    <property type="entry name" value="AB_hydrolase_1"/>
</dbReference>
<gene>
    <name evidence="2" type="ORF">H8R02_22255</name>
</gene>
<feature type="domain" description="AB hydrolase-1" evidence="1">
    <location>
        <begin position="27"/>
        <end position="169"/>
    </location>
</feature>
<dbReference type="AlphaFoldDB" id="A0A923MBL0"/>
<dbReference type="InterPro" id="IPR029058">
    <property type="entry name" value="AB_hydrolase_fold"/>
</dbReference>
<comment type="caution">
    <text evidence="2">The sequence shown here is derived from an EMBL/GenBank/DDBJ whole genome shotgun (WGS) entry which is preliminary data.</text>
</comment>
<accession>A0A923MBL0</accession>
<dbReference type="RefSeq" id="WP_187083690.1">
    <property type="nucleotide sequence ID" value="NZ_JACORU010000009.1"/>
</dbReference>
<dbReference type="Proteomes" id="UP000596827">
    <property type="component" value="Unassembled WGS sequence"/>
</dbReference>
<evidence type="ECO:0000313" key="3">
    <source>
        <dbReference type="Proteomes" id="UP000596827"/>
    </source>
</evidence>
<dbReference type="SUPFAM" id="SSF53474">
    <property type="entry name" value="alpha/beta-Hydrolases"/>
    <property type="match status" value="1"/>
</dbReference>
<sequence length="262" mass="28581">MPKQNALAATLQAPPLGLLFTEPVRALLDFCAAHVSVTPRQRGDGHPVIVYPGLGGGALSTVVLRNFLRDRGFAVQDWGGGLNTGPDGELDEWLGDLVARVRELHARTGRKVSLVGWSLGGVYAREVAKLCPEAVRQVVTLGTPFGAMQDANHAGTIYRLLGGDTSQLTPEMQARLRECPPVPTTSVYSRTDGLVCWRGCLQDEGDCVQNIEVNASHLGMGSHADVMRIVLDRLAQPENKWKPYRKIRRATARRPSTRSRAR</sequence>
<organism evidence="2 3">
    <name type="scientific">Ramlibacter albus</name>
    <dbReference type="NCBI Taxonomy" id="2079448"/>
    <lineage>
        <taxon>Bacteria</taxon>
        <taxon>Pseudomonadati</taxon>
        <taxon>Pseudomonadota</taxon>
        <taxon>Betaproteobacteria</taxon>
        <taxon>Burkholderiales</taxon>
        <taxon>Comamonadaceae</taxon>
        <taxon>Ramlibacter</taxon>
    </lineage>
</organism>
<evidence type="ECO:0000259" key="1">
    <source>
        <dbReference type="Pfam" id="PF12697"/>
    </source>
</evidence>
<keyword evidence="2" id="KW-0378">Hydrolase</keyword>
<name>A0A923MBL0_9BURK</name>